<keyword evidence="5 8" id="KW-0808">Transferase</keyword>
<dbReference type="PANTHER" id="PTHR42755">
    <property type="entry name" value="3-DEOXY-MANNO-OCTULOSONATE CYTIDYLYLTRANSFERASE"/>
    <property type="match status" value="1"/>
</dbReference>
<evidence type="ECO:0000256" key="2">
    <source>
        <dbReference type="ARBA" id="ARBA00004713"/>
    </source>
</evidence>
<evidence type="ECO:0000256" key="3">
    <source>
        <dbReference type="ARBA" id="ARBA00012621"/>
    </source>
</evidence>
<comment type="catalytic activity">
    <reaction evidence="7 8">
        <text>lipid IVA (E. coli) + CMP-3-deoxy-beta-D-manno-octulosonate = alpha-Kdo-(2-&gt;6)-lipid IVA (E. coli) + CMP + H(+)</text>
        <dbReference type="Rhea" id="RHEA:28066"/>
        <dbReference type="ChEBI" id="CHEBI:15378"/>
        <dbReference type="ChEBI" id="CHEBI:58603"/>
        <dbReference type="ChEBI" id="CHEBI:60364"/>
        <dbReference type="ChEBI" id="CHEBI:60377"/>
        <dbReference type="ChEBI" id="CHEBI:85987"/>
        <dbReference type="EC" id="2.4.99.12"/>
    </reaction>
</comment>
<dbReference type="InterPro" id="IPR039901">
    <property type="entry name" value="Kdotransferase"/>
</dbReference>
<dbReference type="SUPFAM" id="SSF53756">
    <property type="entry name" value="UDP-Glycosyltransferase/glycogen phosphorylase"/>
    <property type="match status" value="1"/>
</dbReference>
<dbReference type="AlphaFoldDB" id="A0A0P1G1N0"/>
<dbReference type="PANTHER" id="PTHR42755:SF1">
    <property type="entry name" value="3-DEOXY-D-MANNO-OCTULOSONIC ACID TRANSFERASE, MITOCHONDRIAL-RELATED"/>
    <property type="match status" value="1"/>
</dbReference>
<dbReference type="Proteomes" id="UP000054935">
    <property type="component" value="Unassembled WGS sequence"/>
</dbReference>
<comment type="subcellular location">
    <subcellularLocation>
        <location evidence="8">Cell membrane</location>
    </subcellularLocation>
</comment>
<organism evidence="10 11">
    <name type="scientific">Tropicibacter naphthalenivorans</name>
    <dbReference type="NCBI Taxonomy" id="441103"/>
    <lineage>
        <taxon>Bacteria</taxon>
        <taxon>Pseudomonadati</taxon>
        <taxon>Pseudomonadota</taxon>
        <taxon>Alphaproteobacteria</taxon>
        <taxon>Rhodobacterales</taxon>
        <taxon>Roseobacteraceae</taxon>
        <taxon>Tropicibacter</taxon>
    </lineage>
</organism>
<evidence type="ECO:0000256" key="6">
    <source>
        <dbReference type="ARBA" id="ARBA00031445"/>
    </source>
</evidence>
<comment type="function">
    <text evidence="1 8">Involved in lipopolysaccharide (LPS) biosynthesis. Catalyzes the transfer of 3-deoxy-D-manno-octulosonate (Kdo) residue(s) from CMP-Kdo to lipid IV(A), the tetraacyldisaccharide-1,4'-bisphosphate precursor of lipid A.</text>
</comment>
<keyword evidence="8" id="KW-1003">Cell membrane</keyword>
<evidence type="ECO:0000259" key="9">
    <source>
        <dbReference type="Pfam" id="PF04413"/>
    </source>
</evidence>
<dbReference type="STRING" id="441103.TRN7648_00454"/>
<dbReference type="InterPro" id="IPR007507">
    <property type="entry name" value="Glycos_transf_N"/>
</dbReference>
<evidence type="ECO:0000256" key="5">
    <source>
        <dbReference type="ARBA" id="ARBA00022679"/>
    </source>
</evidence>
<evidence type="ECO:0000256" key="1">
    <source>
        <dbReference type="ARBA" id="ARBA00003394"/>
    </source>
</evidence>
<keyword evidence="10" id="KW-0328">Glycosyltransferase</keyword>
<dbReference type="InterPro" id="IPR038107">
    <property type="entry name" value="Glycos_transf_N_sf"/>
</dbReference>
<proteinExistence type="inferred from homology"/>
<dbReference type="GO" id="GO:0043842">
    <property type="term" value="F:Kdo transferase activity"/>
    <property type="evidence" value="ECO:0007669"/>
    <property type="project" value="UniProtKB-EC"/>
</dbReference>
<keyword evidence="8" id="KW-0472">Membrane</keyword>
<keyword evidence="11" id="KW-1185">Reference proteome</keyword>
<dbReference type="EMBL" id="CYSE01000001">
    <property type="protein sequence ID" value="CUH75464.1"/>
    <property type="molecule type" value="Genomic_DNA"/>
</dbReference>
<dbReference type="Pfam" id="PF04413">
    <property type="entry name" value="Glycos_transf_N"/>
    <property type="match status" value="1"/>
</dbReference>
<reference evidence="10 11" key="1">
    <citation type="submission" date="2015-09" db="EMBL/GenBank/DDBJ databases">
        <authorList>
            <consortium name="Swine Surveillance"/>
        </authorList>
    </citation>
    <scope>NUCLEOTIDE SEQUENCE [LARGE SCALE GENOMIC DNA]</scope>
    <source>
        <strain evidence="10 11">CECT 7648</strain>
    </source>
</reference>
<dbReference type="UniPathway" id="UPA00958"/>
<accession>A0A0P1G1N0</accession>
<evidence type="ECO:0000256" key="4">
    <source>
        <dbReference type="ARBA" id="ARBA00019077"/>
    </source>
</evidence>
<dbReference type="Gene3D" id="3.40.50.2000">
    <property type="entry name" value="Glycogen Phosphorylase B"/>
    <property type="match status" value="1"/>
</dbReference>
<evidence type="ECO:0000256" key="7">
    <source>
        <dbReference type="ARBA" id="ARBA00049183"/>
    </source>
</evidence>
<dbReference type="GO" id="GO:0009245">
    <property type="term" value="P:lipid A biosynthetic process"/>
    <property type="evidence" value="ECO:0007669"/>
    <property type="project" value="TreeGrafter"/>
</dbReference>
<comment type="pathway">
    <text evidence="2 8">Bacterial outer membrane biogenesis; LPS core biosynthesis.</text>
</comment>
<feature type="domain" description="3-deoxy-D-manno-octulosonic-acid transferase N-terminal" evidence="9">
    <location>
        <begin position="31"/>
        <end position="178"/>
    </location>
</feature>
<dbReference type="RefSeq" id="WP_234988706.1">
    <property type="nucleotide sequence ID" value="NZ_CYSE01000001.1"/>
</dbReference>
<evidence type="ECO:0000313" key="10">
    <source>
        <dbReference type="EMBL" id="CUH75464.1"/>
    </source>
</evidence>
<dbReference type="GO" id="GO:0009244">
    <property type="term" value="P:lipopolysaccharide core region biosynthetic process"/>
    <property type="evidence" value="ECO:0007669"/>
    <property type="project" value="UniProtKB-UniRule"/>
</dbReference>
<name>A0A0P1G1N0_9RHOB</name>
<keyword evidence="8" id="KW-0448">Lipopolysaccharide biosynthesis</keyword>
<protein>
    <recommendedName>
        <fullName evidence="4 8">3-deoxy-D-manno-octulosonic acid transferase</fullName>
        <shortName evidence="8">Kdo transferase</shortName>
        <ecNumber evidence="3 8">2.4.99.12</ecNumber>
    </recommendedName>
    <alternativeName>
        <fullName evidence="6 8">Lipid IV(A) 3-deoxy-D-manno-octulosonic acid transferase</fullName>
    </alternativeName>
</protein>
<evidence type="ECO:0000313" key="11">
    <source>
        <dbReference type="Proteomes" id="UP000054935"/>
    </source>
</evidence>
<evidence type="ECO:0000256" key="8">
    <source>
        <dbReference type="RuleBase" id="RU365103"/>
    </source>
</evidence>
<dbReference type="GO" id="GO:0005886">
    <property type="term" value="C:plasma membrane"/>
    <property type="evidence" value="ECO:0007669"/>
    <property type="project" value="UniProtKB-SubCell"/>
</dbReference>
<dbReference type="EC" id="2.4.99.12" evidence="3 8"/>
<comment type="similarity">
    <text evidence="8">Belongs to the glycosyltransferase group 1 family.</text>
</comment>
<sequence>MAPRTLSLTAYMAFARGTPGSGNAAPLPDRPGGPLVWAHAAGVEQGRSLASLCARMGQMRPELNFALSGDTPAQPGALSVTLPPESPAECERWLAALRPDVLLWNAHDLRPALLAAAHKAGVRLIAIDVTDSGWTSPAPRWLPDPAAATLALFDSLYATGTTVVGRLRRMGLDPDRIHKGAPLLDIAQPLPCDDATHEELVTLLSGRPVWLAARLHAAEVEDILRAHRRAVRLAHRLLLVIVPQDEDEAGAIIEAAGAAQMRVCNWDQGDTPDENTQIVLVEGPEELGLWYRIAPLVFIGGSLVTGTGGHDPYEAAALGSAILYGPNVGRYLGAYSRLVEAGAARIVRDADSLAGAVSNLVAPDQAASMAHAGWDVISSGAKTVDKVITDVFETLDEKATA</sequence>
<gene>
    <name evidence="10" type="primary">waaA_1</name>
    <name evidence="10" type="ORF">TRN7648_00454</name>
</gene>
<dbReference type="Gene3D" id="3.40.50.11720">
    <property type="entry name" value="3-Deoxy-D-manno-octulosonic-acid transferase, N-terminal domain"/>
    <property type="match status" value="1"/>
</dbReference>